<proteinExistence type="predicted"/>
<keyword evidence="1" id="KW-1185">Reference proteome</keyword>
<evidence type="ECO:0000313" key="2">
    <source>
        <dbReference type="WBParaSite" id="MhA1_Contig776.frz3.gene10"/>
    </source>
</evidence>
<sequence>MDRFCGDGCSSRRILCMKLWHRSKDDDGLRLFTDCARSALGKRNLFIEENEGRTTTLLLLTDFRHFWARDIWLTESEWNEERDFFLHGFKRKYVQIFIVKPIVRLFGNWLWIYISCLYILRWQNSTKWGGWFSPFCLDNAKLSLEMTAIKCAKSGSQVKNIWQYEPRFMITREKLDIQLIARVREMRMQQMDYWRRIEEYALEEWKDTSETL</sequence>
<dbReference type="InterPro" id="IPR004988">
    <property type="entry name" value="DUF273"/>
</dbReference>
<dbReference type="Pfam" id="PF03314">
    <property type="entry name" value="DUF273"/>
    <property type="match status" value="1"/>
</dbReference>
<protein>
    <submittedName>
        <fullName evidence="2">Reverse transcriptase</fullName>
    </submittedName>
</protein>
<evidence type="ECO:0000313" key="1">
    <source>
        <dbReference type="Proteomes" id="UP000095281"/>
    </source>
</evidence>
<accession>A0A1I8BY08</accession>
<dbReference type="Proteomes" id="UP000095281">
    <property type="component" value="Unplaced"/>
</dbReference>
<dbReference type="PANTHER" id="PTHR31562:SF4">
    <property type="entry name" value="DUF268 DOMAIN-CONTAINING PROTEIN-RELATED"/>
    <property type="match status" value="1"/>
</dbReference>
<name>A0A1I8BY08_MELHA</name>
<organism evidence="1 2">
    <name type="scientific">Meloidogyne hapla</name>
    <name type="common">Root-knot nematode worm</name>
    <dbReference type="NCBI Taxonomy" id="6305"/>
    <lineage>
        <taxon>Eukaryota</taxon>
        <taxon>Metazoa</taxon>
        <taxon>Ecdysozoa</taxon>
        <taxon>Nematoda</taxon>
        <taxon>Chromadorea</taxon>
        <taxon>Rhabditida</taxon>
        <taxon>Tylenchina</taxon>
        <taxon>Tylenchomorpha</taxon>
        <taxon>Tylenchoidea</taxon>
        <taxon>Meloidogynidae</taxon>
        <taxon>Meloidogyninae</taxon>
        <taxon>Meloidogyne</taxon>
    </lineage>
</organism>
<dbReference type="WBParaSite" id="MhA1_Contig776.frz3.gene10">
    <property type="protein sequence ID" value="MhA1_Contig776.frz3.gene10"/>
    <property type="gene ID" value="MhA1_Contig776.frz3.gene10"/>
</dbReference>
<reference evidence="2" key="1">
    <citation type="submission" date="2016-11" db="UniProtKB">
        <authorList>
            <consortium name="WormBaseParasite"/>
        </authorList>
    </citation>
    <scope>IDENTIFICATION</scope>
</reference>
<dbReference type="AlphaFoldDB" id="A0A1I8BY08"/>
<dbReference type="PANTHER" id="PTHR31562">
    <property type="entry name" value="PROTEIN CBG18972"/>
    <property type="match status" value="1"/>
</dbReference>